<gene>
    <name evidence="9" type="ORF">EDC14_100352</name>
</gene>
<evidence type="ECO:0000256" key="2">
    <source>
        <dbReference type="ARBA" id="ARBA00022448"/>
    </source>
</evidence>
<feature type="transmembrane region" description="Helical" evidence="7">
    <location>
        <begin position="172"/>
        <end position="191"/>
    </location>
</feature>
<evidence type="ECO:0000256" key="4">
    <source>
        <dbReference type="ARBA" id="ARBA00022692"/>
    </source>
</evidence>
<dbReference type="AlphaFoldDB" id="A0A4R1S741"/>
<keyword evidence="10" id="KW-1185">Reference proteome</keyword>
<dbReference type="SUPFAM" id="SSF161098">
    <property type="entry name" value="MetI-like"/>
    <property type="match status" value="1"/>
</dbReference>
<dbReference type="Pfam" id="PF00528">
    <property type="entry name" value="BPD_transp_1"/>
    <property type="match status" value="1"/>
</dbReference>
<feature type="transmembrane region" description="Helical" evidence="7">
    <location>
        <begin position="280"/>
        <end position="299"/>
    </location>
</feature>
<evidence type="ECO:0000256" key="5">
    <source>
        <dbReference type="ARBA" id="ARBA00022989"/>
    </source>
</evidence>
<evidence type="ECO:0000259" key="8">
    <source>
        <dbReference type="PROSITE" id="PS50928"/>
    </source>
</evidence>
<sequence>MNAQPSMVSKKAPRKVFFAANHPIYGWLFALPWLIGLTVFYIYPLCSSIVYSFTSFNGIVAGRFVGGRNYADLMADETFWIAVKNTFVFAAMAVPASLIFGILVAVLLNAKIRGRGVYRVIALIPTLVPVVAVSIIWQWLLNSQFGLVNYLLYRVGLPGPPWFGSELWAKPSILLIVIWTIGANILTYLAGLQDIPESYYEAAAIDGAGARHKFFRITLPLLSPIILYNTIMGIIGALQQFTLAFVITNGQGTPANSMMFYAMYLYKNAFTYFKMGTANAMAWMMFVVVMALTVFVFTVSKKWVHYMGE</sequence>
<keyword evidence="3" id="KW-1003">Cell membrane</keyword>
<dbReference type="GO" id="GO:0005886">
    <property type="term" value="C:plasma membrane"/>
    <property type="evidence" value="ECO:0007669"/>
    <property type="project" value="UniProtKB-SubCell"/>
</dbReference>
<comment type="subcellular location">
    <subcellularLocation>
        <location evidence="1 7">Cell membrane</location>
        <topology evidence="1 7">Multi-pass membrane protein</topology>
    </subcellularLocation>
</comment>
<dbReference type="InterPro" id="IPR051393">
    <property type="entry name" value="ABC_transporter_permease"/>
</dbReference>
<evidence type="ECO:0000256" key="7">
    <source>
        <dbReference type="RuleBase" id="RU363032"/>
    </source>
</evidence>
<dbReference type="SUPFAM" id="SSF160964">
    <property type="entry name" value="MalF N-terminal region-like"/>
    <property type="match status" value="1"/>
</dbReference>
<dbReference type="InterPro" id="IPR035906">
    <property type="entry name" value="MetI-like_sf"/>
</dbReference>
<feature type="transmembrane region" description="Helical" evidence="7">
    <location>
        <begin position="24"/>
        <end position="42"/>
    </location>
</feature>
<dbReference type="Gene3D" id="1.10.3720.10">
    <property type="entry name" value="MetI-like"/>
    <property type="match status" value="1"/>
</dbReference>
<dbReference type="RefSeq" id="WP_243662795.1">
    <property type="nucleotide sequence ID" value="NZ_SLUN01000003.1"/>
</dbReference>
<dbReference type="InterPro" id="IPR000515">
    <property type="entry name" value="MetI-like"/>
</dbReference>
<accession>A0A4R1S741</accession>
<evidence type="ECO:0000256" key="6">
    <source>
        <dbReference type="ARBA" id="ARBA00023136"/>
    </source>
</evidence>
<keyword evidence="2 7" id="KW-0813">Transport</keyword>
<name>A0A4R1S741_HYDET</name>
<evidence type="ECO:0000313" key="9">
    <source>
        <dbReference type="EMBL" id="TCL75121.1"/>
    </source>
</evidence>
<dbReference type="PANTHER" id="PTHR30193:SF1">
    <property type="entry name" value="ABC TRANSPORTER PERMEASE PROTEIN YESP-RELATED"/>
    <property type="match status" value="1"/>
</dbReference>
<proteinExistence type="inferred from homology"/>
<evidence type="ECO:0000313" key="10">
    <source>
        <dbReference type="Proteomes" id="UP000295008"/>
    </source>
</evidence>
<feature type="transmembrane region" description="Helical" evidence="7">
    <location>
        <begin position="221"/>
        <end position="247"/>
    </location>
</feature>
<organism evidence="9 10">
    <name type="scientific">Hydrogenispora ethanolica</name>
    <dbReference type="NCBI Taxonomy" id="1082276"/>
    <lineage>
        <taxon>Bacteria</taxon>
        <taxon>Bacillati</taxon>
        <taxon>Bacillota</taxon>
        <taxon>Hydrogenispora</taxon>
    </lineage>
</organism>
<keyword evidence="4 7" id="KW-0812">Transmembrane</keyword>
<keyword evidence="6 7" id="KW-0472">Membrane</keyword>
<feature type="domain" description="ABC transmembrane type-1" evidence="8">
    <location>
        <begin position="83"/>
        <end position="296"/>
    </location>
</feature>
<protein>
    <submittedName>
        <fullName evidence="9">Carbohydrate ABC transporter membrane protein 1 (CUT1 family)</fullName>
    </submittedName>
</protein>
<dbReference type="GO" id="GO:0055085">
    <property type="term" value="P:transmembrane transport"/>
    <property type="evidence" value="ECO:0007669"/>
    <property type="project" value="InterPro"/>
</dbReference>
<comment type="similarity">
    <text evidence="7">Belongs to the binding-protein-dependent transport system permease family.</text>
</comment>
<dbReference type="Proteomes" id="UP000295008">
    <property type="component" value="Unassembled WGS sequence"/>
</dbReference>
<dbReference type="EMBL" id="SLUN01000003">
    <property type="protein sequence ID" value="TCL75121.1"/>
    <property type="molecule type" value="Genomic_DNA"/>
</dbReference>
<reference evidence="9 10" key="1">
    <citation type="submission" date="2019-03" db="EMBL/GenBank/DDBJ databases">
        <title>Genomic Encyclopedia of Type Strains, Phase IV (KMG-IV): sequencing the most valuable type-strain genomes for metagenomic binning, comparative biology and taxonomic classification.</title>
        <authorList>
            <person name="Goeker M."/>
        </authorList>
    </citation>
    <scope>NUCLEOTIDE SEQUENCE [LARGE SCALE GENOMIC DNA]</scope>
    <source>
        <strain evidence="9 10">LX-B</strain>
    </source>
</reference>
<evidence type="ECO:0000256" key="3">
    <source>
        <dbReference type="ARBA" id="ARBA00022475"/>
    </source>
</evidence>
<dbReference type="PANTHER" id="PTHR30193">
    <property type="entry name" value="ABC TRANSPORTER PERMEASE PROTEIN"/>
    <property type="match status" value="1"/>
</dbReference>
<feature type="transmembrane region" description="Helical" evidence="7">
    <location>
        <begin position="120"/>
        <end position="140"/>
    </location>
</feature>
<keyword evidence="5 7" id="KW-1133">Transmembrane helix</keyword>
<comment type="caution">
    <text evidence="9">The sequence shown here is derived from an EMBL/GenBank/DDBJ whole genome shotgun (WGS) entry which is preliminary data.</text>
</comment>
<feature type="transmembrane region" description="Helical" evidence="7">
    <location>
        <begin position="86"/>
        <end position="108"/>
    </location>
</feature>
<dbReference type="CDD" id="cd06261">
    <property type="entry name" value="TM_PBP2"/>
    <property type="match status" value="1"/>
</dbReference>
<dbReference type="PROSITE" id="PS50928">
    <property type="entry name" value="ABC_TM1"/>
    <property type="match status" value="1"/>
</dbReference>
<evidence type="ECO:0000256" key="1">
    <source>
        <dbReference type="ARBA" id="ARBA00004651"/>
    </source>
</evidence>